<keyword evidence="2" id="KW-1185">Reference proteome</keyword>
<dbReference type="AlphaFoldDB" id="A0AAV2NEQ1"/>
<proteinExistence type="predicted"/>
<sequence>MNIENLFINENILLDEDSSDDDNEEEEVMGFILHDLQGQENDLEVLHALENAGEIFHEMFYRERQNDEIVNLRLLHTRLPSPPDLCDSVTPGKIMN</sequence>
<accession>A0AAV2NEQ1</accession>
<protein>
    <submittedName>
        <fullName evidence="1">Uncharacterized protein</fullName>
    </submittedName>
</protein>
<name>A0AAV2NEQ1_9HYME</name>
<gene>
    <name evidence="1" type="ORF">LPLAT_LOCUS4165</name>
</gene>
<evidence type="ECO:0000313" key="2">
    <source>
        <dbReference type="Proteomes" id="UP001497644"/>
    </source>
</evidence>
<dbReference type="Proteomes" id="UP001497644">
    <property type="component" value="Chromosome 14"/>
</dbReference>
<reference evidence="1" key="1">
    <citation type="submission" date="2024-04" db="EMBL/GenBank/DDBJ databases">
        <authorList>
            <consortium name="Molecular Ecology Group"/>
        </authorList>
    </citation>
    <scope>NUCLEOTIDE SEQUENCE</scope>
</reference>
<organism evidence="1 2">
    <name type="scientific">Lasius platythorax</name>
    <dbReference type="NCBI Taxonomy" id="488582"/>
    <lineage>
        <taxon>Eukaryota</taxon>
        <taxon>Metazoa</taxon>
        <taxon>Ecdysozoa</taxon>
        <taxon>Arthropoda</taxon>
        <taxon>Hexapoda</taxon>
        <taxon>Insecta</taxon>
        <taxon>Pterygota</taxon>
        <taxon>Neoptera</taxon>
        <taxon>Endopterygota</taxon>
        <taxon>Hymenoptera</taxon>
        <taxon>Apocrita</taxon>
        <taxon>Aculeata</taxon>
        <taxon>Formicoidea</taxon>
        <taxon>Formicidae</taxon>
        <taxon>Formicinae</taxon>
        <taxon>Lasius</taxon>
        <taxon>Lasius</taxon>
    </lineage>
</organism>
<evidence type="ECO:0000313" key="1">
    <source>
        <dbReference type="EMBL" id="CAL1678274.1"/>
    </source>
</evidence>
<dbReference type="EMBL" id="OZ034837">
    <property type="protein sequence ID" value="CAL1678274.1"/>
    <property type="molecule type" value="Genomic_DNA"/>
</dbReference>